<dbReference type="SUPFAM" id="SSF55785">
    <property type="entry name" value="PYP-like sensor domain (PAS domain)"/>
    <property type="match status" value="1"/>
</dbReference>
<dbReference type="InterPro" id="IPR036890">
    <property type="entry name" value="HATPase_C_sf"/>
</dbReference>
<dbReference type="InterPro" id="IPR003661">
    <property type="entry name" value="HisK_dim/P_dom"/>
</dbReference>
<dbReference type="GO" id="GO:0006355">
    <property type="term" value="P:regulation of DNA-templated transcription"/>
    <property type="evidence" value="ECO:0007669"/>
    <property type="project" value="InterPro"/>
</dbReference>
<evidence type="ECO:0000256" key="8">
    <source>
        <dbReference type="ARBA" id="ARBA00023012"/>
    </source>
</evidence>
<evidence type="ECO:0000256" key="5">
    <source>
        <dbReference type="ARBA" id="ARBA00022741"/>
    </source>
</evidence>
<dbReference type="PANTHER" id="PTHR43065:SF10">
    <property type="entry name" value="PEROXIDE STRESS-ACTIVATED HISTIDINE KINASE MAK3"/>
    <property type="match status" value="1"/>
</dbReference>
<reference evidence="13 14" key="1">
    <citation type="submission" date="2020-03" db="EMBL/GenBank/DDBJ databases">
        <title>Genomic Encyclopedia of Type Strains, Phase IV (KMG-IV): sequencing the most valuable type-strain genomes for metagenomic binning, comparative biology and taxonomic classification.</title>
        <authorList>
            <person name="Goeker M."/>
        </authorList>
    </citation>
    <scope>NUCLEOTIDE SEQUENCE [LARGE SCALE GENOMIC DNA]</scope>
    <source>
        <strain evidence="13 14">DSM 19867</strain>
    </source>
</reference>
<dbReference type="SUPFAM" id="SSF47384">
    <property type="entry name" value="Homodimeric domain of signal transducing histidine kinase"/>
    <property type="match status" value="1"/>
</dbReference>
<keyword evidence="7" id="KW-0067">ATP-binding</keyword>
<keyword evidence="14" id="KW-1185">Reference proteome</keyword>
<dbReference type="SMART" id="SM00388">
    <property type="entry name" value="HisKA"/>
    <property type="match status" value="1"/>
</dbReference>
<dbReference type="InterPro" id="IPR035965">
    <property type="entry name" value="PAS-like_dom_sf"/>
</dbReference>
<dbReference type="PROSITE" id="PS50109">
    <property type="entry name" value="HIS_KIN"/>
    <property type="match status" value="1"/>
</dbReference>
<dbReference type="InterPro" id="IPR003594">
    <property type="entry name" value="HATPase_dom"/>
</dbReference>
<evidence type="ECO:0000256" key="10">
    <source>
        <dbReference type="ARBA" id="ARBA00070616"/>
    </source>
</evidence>
<dbReference type="Pfam" id="PF00989">
    <property type="entry name" value="PAS"/>
    <property type="match status" value="1"/>
</dbReference>
<dbReference type="AlphaFoldDB" id="A0A846MV79"/>
<evidence type="ECO:0000256" key="6">
    <source>
        <dbReference type="ARBA" id="ARBA00022777"/>
    </source>
</evidence>
<sequence>MNYSPPWPEQELSPDSLFGALMRTAVDGIMVIDETGLIQAYNAACVRLFQYNENEVLGHNVRMLMPEPYRKQHDSYISNYKRTGQARILGIGREVSGQRRDGSVFPMYLSVGEGLLYGKRVFVGIVHDLSALYGEREAYEARLLSLREELVHVARVSELGQVSAGIAHELNQPLAAMLNYANAAKRFAAAGKPEDMEKVHGVLTKVAEQAERAGQIVRRMRDFLEKRAATRGFEDVVVIAEDAMALGLIGARAANVTAHFKAEPALPPVMVDRVQIQQVLVNLLRNAVEAMSQSEKRELTLAVTRLANGRVEVTVKDSGHGIADDIARQLFKPFVTTKEHGMGIGLAISKSIIEAHGGELTAEPNPGGGTIFRFSVPTVE</sequence>
<dbReference type="Pfam" id="PF00512">
    <property type="entry name" value="HisKA"/>
    <property type="match status" value="1"/>
</dbReference>
<dbReference type="EC" id="2.7.13.3" evidence="2"/>
<accession>A0A846MV79</accession>
<dbReference type="Pfam" id="PF02518">
    <property type="entry name" value="HATPase_c"/>
    <property type="match status" value="1"/>
</dbReference>
<comment type="caution">
    <text evidence="13">The sequence shown here is derived from an EMBL/GenBank/DDBJ whole genome shotgun (WGS) entry which is preliminary data.</text>
</comment>
<dbReference type="PRINTS" id="PR00344">
    <property type="entry name" value="BCTRLSENSOR"/>
</dbReference>
<dbReference type="PANTHER" id="PTHR43065">
    <property type="entry name" value="SENSOR HISTIDINE KINASE"/>
    <property type="match status" value="1"/>
</dbReference>
<evidence type="ECO:0000256" key="1">
    <source>
        <dbReference type="ARBA" id="ARBA00000085"/>
    </source>
</evidence>
<dbReference type="Gene3D" id="1.10.287.130">
    <property type="match status" value="1"/>
</dbReference>
<dbReference type="InterPro" id="IPR000014">
    <property type="entry name" value="PAS"/>
</dbReference>
<dbReference type="CDD" id="cd00082">
    <property type="entry name" value="HisKA"/>
    <property type="match status" value="1"/>
</dbReference>
<evidence type="ECO:0000256" key="9">
    <source>
        <dbReference type="ARBA" id="ARBA00059827"/>
    </source>
</evidence>
<keyword evidence="4 13" id="KW-0808">Transferase</keyword>
<keyword evidence="5" id="KW-0547">Nucleotide-binding</keyword>
<evidence type="ECO:0000313" key="14">
    <source>
        <dbReference type="Proteomes" id="UP000570514"/>
    </source>
</evidence>
<dbReference type="InterPro" id="IPR013767">
    <property type="entry name" value="PAS_fold"/>
</dbReference>
<keyword evidence="8" id="KW-0902">Two-component regulatory system</keyword>
<proteinExistence type="predicted"/>
<organism evidence="13 14">
    <name type="scientific">Rhizomicrobium palustre</name>
    <dbReference type="NCBI Taxonomy" id="189966"/>
    <lineage>
        <taxon>Bacteria</taxon>
        <taxon>Pseudomonadati</taxon>
        <taxon>Pseudomonadota</taxon>
        <taxon>Alphaproteobacteria</taxon>
        <taxon>Micropepsales</taxon>
        <taxon>Micropepsaceae</taxon>
        <taxon>Rhizomicrobium</taxon>
    </lineage>
</organism>
<dbReference type="GO" id="GO:0000155">
    <property type="term" value="F:phosphorelay sensor kinase activity"/>
    <property type="evidence" value="ECO:0007669"/>
    <property type="project" value="InterPro"/>
</dbReference>
<feature type="domain" description="Histidine kinase" evidence="11">
    <location>
        <begin position="165"/>
        <end position="380"/>
    </location>
</feature>
<evidence type="ECO:0000256" key="3">
    <source>
        <dbReference type="ARBA" id="ARBA00022553"/>
    </source>
</evidence>
<dbReference type="Proteomes" id="UP000570514">
    <property type="component" value="Unassembled WGS sequence"/>
</dbReference>
<dbReference type="SMART" id="SM00387">
    <property type="entry name" value="HATPase_c"/>
    <property type="match status" value="1"/>
</dbReference>
<evidence type="ECO:0000313" key="13">
    <source>
        <dbReference type="EMBL" id="NIK87266.1"/>
    </source>
</evidence>
<comment type="function">
    <text evidence="9">Putative oxygen sensor; modulates the activity of FixJ, a transcriptional activator of nitrogen fixation fixK gene. FixL probably acts as a kinase that phosphorylates FixJ.</text>
</comment>
<name>A0A846MV79_9PROT</name>
<dbReference type="NCBIfam" id="TIGR00229">
    <property type="entry name" value="sensory_box"/>
    <property type="match status" value="1"/>
</dbReference>
<dbReference type="Gene3D" id="3.30.450.20">
    <property type="entry name" value="PAS domain"/>
    <property type="match status" value="1"/>
</dbReference>
<dbReference type="EMBL" id="JAASRM010000001">
    <property type="protein sequence ID" value="NIK87266.1"/>
    <property type="molecule type" value="Genomic_DNA"/>
</dbReference>
<evidence type="ECO:0000259" key="12">
    <source>
        <dbReference type="PROSITE" id="PS50112"/>
    </source>
</evidence>
<comment type="catalytic activity">
    <reaction evidence="1">
        <text>ATP + protein L-histidine = ADP + protein N-phospho-L-histidine.</text>
        <dbReference type="EC" id="2.7.13.3"/>
    </reaction>
</comment>
<dbReference type="Gene3D" id="3.30.565.10">
    <property type="entry name" value="Histidine kinase-like ATPase, C-terminal domain"/>
    <property type="match status" value="1"/>
</dbReference>
<dbReference type="InterPro" id="IPR004358">
    <property type="entry name" value="Sig_transdc_His_kin-like_C"/>
</dbReference>
<evidence type="ECO:0000259" key="11">
    <source>
        <dbReference type="PROSITE" id="PS50109"/>
    </source>
</evidence>
<feature type="domain" description="PAS" evidence="12">
    <location>
        <begin position="14"/>
        <end position="67"/>
    </location>
</feature>
<dbReference type="PROSITE" id="PS50112">
    <property type="entry name" value="PAS"/>
    <property type="match status" value="1"/>
</dbReference>
<dbReference type="RefSeq" id="WP_208414195.1">
    <property type="nucleotide sequence ID" value="NZ_BAAADC010000001.1"/>
</dbReference>
<dbReference type="FunFam" id="3.30.450.20:FF:000060">
    <property type="entry name" value="Sensor protein FixL"/>
    <property type="match status" value="1"/>
</dbReference>
<gene>
    <name evidence="13" type="ORF">FHS83_000584</name>
</gene>
<dbReference type="InterPro" id="IPR036097">
    <property type="entry name" value="HisK_dim/P_sf"/>
</dbReference>
<dbReference type="SMART" id="SM00091">
    <property type="entry name" value="PAS"/>
    <property type="match status" value="1"/>
</dbReference>
<keyword evidence="6 13" id="KW-0418">Kinase</keyword>
<dbReference type="InterPro" id="IPR005467">
    <property type="entry name" value="His_kinase_dom"/>
</dbReference>
<evidence type="ECO:0000256" key="7">
    <source>
        <dbReference type="ARBA" id="ARBA00022840"/>
    </source>
</evidence>
<protein>
    <recommendedName>
        <fullName evidence="10">Sensor protein FixL</fullName>
        <ecNumber evidence="2">2.7.13.3</ecNumber>
    </recommendedName>
</protein>
<evidence type="ECO:0000256" key="2">
    <source>
        <dbReference type="ARBA" id="ARBA00012438"/>
    </source>
</evidence>
<dbReference type="CDD" id="cd00130">
    <property type="entry name" value="PAS"/>
    <property type="match status" value="1"/>
</dbReference>
<keyword evidence="3" id="KW-0597">Phosphoprotein</keyword>
<dbReference type="GO" id="GO:0005524">
    <property type="term" value="F:ATP binding"/>
    <property type="evidence" value="ECO:0007669"/>
    <property type="project" value="UniProtKB-KW"/>
</dbReference>
<evidence type="ECO:0000256" key="4">
    <source>
        <dbReference type="ARBA" id="ARBA00022679"/>
    </source>
</evidence>
<dbReference type="SUPFAM" id="SSF55874">
    <property type="entry name" value="ATPase domain of HSP90 chaperone/DNA topoisomerase II/histidine kinase"/>
    <property type="match status" value="1"/>
</dbReference>